<accession>A0AAD4LJG2</accession>
<sequence>MPASTFVDTNIWVAAGDGNLGRVRELIEHQCKLSTSPNVPDSFTYTPMHAAASYGHLDVLAYLISRGGDVNVTDEDGETPLYTVENIETAQYLVDHGADPALRNNEGLTVSSRFLREDFPRVAAYLDSLTTSLATDTPDEKCLMVQPSQHSQEAASEHLTSSLMNQLRDIAQKGEEVGEGSHGEEELRRVVRDAVLEGMVTGYSMVNGDDDTDIRSESLRNGDADSAKRRRLDKPDGQL</sequence>
<dbReference type="Gene3D" id="1.25.40.20">
    <property type="entry name" value="Ankyrin repeat-containing domain"/>
    <property type="match status" value="1"/>
</dbReference>
<dbReference type="Proteomes" id="UP001201163">
    <property type="component" value="Unassembled WGS sequence"/>
</dbReference>
<dbReference type="AlphaFoldDB" id="A0AAD4LJG2"/>
<evidence type="ECO:0000256" key="2">
    <source>
        <dbReference type="ARBA" id="ARBA00023043"/>
    </source>
</evidence>
<dbReference type="SUPFAM" id="SSF48403">
    <property type="entry name" value="Ankyrin repeat"/>
    <property type="match status" value="1"/>
</dbReference>
<dbReference type="PRINTS" id="PR01415">
    <property type="entry name" value="ANKYRIN"/>
</dbReference>
<dbReference type="InterPro" id="IPR002110">
    <property type="entry name" value="Ankyrin_rpt"/>
</dbReference>
<keyword evidence="2 3" id="KW-0040">ANK repeat</keyword>
<feature type="repeat" description="ANK" evidence="3">
    <location>
        <begin position="43"/>
        <end position="75"/>
    </location>
</feature>
<evidence type="ECO:0000313" key="5">
    <source>
        <dbReference type="EMBL" id="KAH8994876.1"/>
    </source>
</evidence>
<evidence type="ECO:0000256" key="4">
    <source>
        <dbReference type="SAM" id="MobiDB-lite"/>
    </source>
</evidence>
<name>A0AAD4LJG2_9AGAM</name>
<dbReference type="Pfam" id="PF12796">
    <property type="entry name" value="Ank_2"/>
    <property type="match status" value="1"/>
</dbReference>
<organism evidence="5 6">
    <name type="scientific">Lactarius akahatsu</name>
    <dbReference type="NCBI Taxonomy" id="416441"/>
    <lineage>
        <taxon>Eukaryota</taxon>
        <taxon>Fungi</taxon>
        <taxon>Dikarya</taxon>
        <taxon>Basidiomycota</taxon>
        <taxon>Agaricomycotina</taxon>
        <taxon>Agaricomycetes</taxon>
        <taxon>Russulales</taxon>
        <taxon>Russulaceae</taxon>
        <taxon>Lactarius</taxon>
    </lineage>
</organism>
<reference evidence="5" key="1">
    <citation type="submission" date="2022-01" db="EMBL/GenBank/DDBJ databases">
        <title>Comparative genomics reveals a dynamic genome evolution in the ectomycorrhizal milk-cap (Lactarius) mushrooms.</title>
        <authorList>
            <consortium name="DOE Joint Genome Institute"/>
            <person name="Lebreton A."/>
            <person name="Tang N."/>
            <person name="Kuo A."/>
            <person name="LaButti K."/>
            <person name="Drula E."/>
            <person name="Barry K."/>
            <person name="Clum A."/>
            <person name="Lipzen A."/>
            <person name="Mousain D."/>
            <person name="Ng V."/>
            <person name="Wang R."/>
            <person name="Wang X."/>
            <person name="Dai Y."/>
            <person name="Henrissat B."/>
            <person name="Grigoriev I.V."/>
            <person name="Guerin-Laguette A."/>
            <person name="Yu F."/>
            <person name="Martin F.M."/>
        </authorList>
    </citation>
    <scope>NUCLEOTIDE SEQUENCE</scope>
    <source>
        <strain evidence="5">QP</strain>
    </source>
</reference>
<dbReference type="EMBL" id="JAKELL010000013">
    <property type="protein sequence ID" value="KAH8994876.1"/>
    <property type="molecule type" value="Genomic_DNA"/>
</dbReference>
<evidence type="ECO:0000313" key="6">
    <source>
        <dbReference type="Proteomes" id="UP001201163"/>
    </source>
</evidence>
<dbReference type="PANTHER" id="PTHR24171:SF9">
    <property type="entry name" value="ANKYRIN REPEAT DOMAIN-CONTAINING PROTEIN 39"/>
    <property type="match status" value="1"/>
</dbReference>
<dbReference type="PROSITE" id="PS50088">
    <property type="entry name" value="ANK_REPEAT"/>
    <property type="match status" value="1"/>
</dbReference>
<comment type="caution">
    <text evidence="5">The sequence shown here is derived from an EMBL/GenBank/DDBJ whole genome shotgun (WGS) entry which is preliminary data.</text>
</comment>
<dbReference type="PANTHER" id="PTHR24171">
    <property type="entry name" value="ANKYRIN REPEAT DOMAIN-CONTAINING PROTEIN 39-RELATED"/>
    <property type="match status" value="1"/>
</dbReference>
<evidence type="ECO:0000256" key="1">
    <source>
        <dbReference type="ARBA" id="ARBA00022737"/>
    </source>
</evidence>
<keyword evidence="1" id="KW-0677">Repeat</keyword>
<gene>
    <name evidence="5" type="ORF">EDB92DRAFT_1847861</name>
</gene>
<dbReference type="PROSITE" id="PS50297">
    <property type="entry name" value="ANK_REP_REGION"/>
    <property type="match status" value="1"/>
</dbReference>
<dbReference type="InterPro" id="IPR036770">
    <property type="entry name" value="Ankyrin_rpt-contain_sf"/>
</dbReference>
<protein>
    <submittedName>
        <fullName evidence="5">Ankyrin</fullName>
    </submittedName>
</protein>
<feature type="compositionally biased region" description="Basic and acidic residues" evidence="4">
    <location>
        <begin position="213"/>
        <end position="239"/>
    </location>
</feature>
<keyword evidence="6" id="KW-1185">Reference proteome</keyword>
<feature type="region of interest" description="Disordered" evidence="4">
    <location>
        <begin position="203"/>
        <end position="239"/>
    </location>
</feature>
<dbReference type="SMART" id="SM00248">
    <property type="entry name" value="ANK"/>
    <property type="match status" value="2"/>
</dbReference>
<evidence type="ECO:0000256" key="3">
    <source>
        <dbReference type="PROSITE-ProRule" id="PRU00023"/>
    </source>
</evidence>
<proteinExistence type="predicted"/>